<gene>
    <name evidence="2" type="ORF">DR864_20775</name>
</gene>
<organism evidence="2 3">
    <name type="scientific">Runella rosea</name>
    <dbReference type="NCBI Taxonomy" id="2259595"/>
    <lineage>
        <taxon>Bacteria</taxon>
        <taxon>Pseudomonadati</taxon>
        <taxon>Bacteroidota</taxon>
        <taxon>Cytophagia</taxon>
        <taxon>Cytophagales</taxon>
        <taxon>Spirosomataceae</taxon>
        <taxon>Runella</taxon>
    </lineage>
</organism>
<accession>A0A344TMY6</accession>
<sequence>MINFILAVVFTVSLYLIMRSFTKYRVNPLHAVIFNYYTCVAMGLALMPDPSHYFSANWTSTPTLLTLALGTMFVIVFVLIGFTTTKVGVTAASLAGNMSLVIPVLFGLFVFKNNNKDFTFLNYMGLFVALLALAFSTIKKEGSNHSTKTGWVLFLPVLLFLGSGTNNTLINYVSATFYRPEQSALFTALACTGAILVGTVFLIFKVLTANEKVSLRSIVGGLILGIPNFLSFYFLLGALSDFGNSAAFVFPIYNVLSMLMSAFLAWILFRETLQPLNKLGLVLAVAAIFLISYQEILDAF</sequence>
<evidence type="ECO:0000313" key="3">
    <source>
        <dbReference type="Proteomes" id="UP000251993"/>
    </source>
</evidence>
<proteinExistence type="predicted"/>
<dbReference type="AlphaFoldDB" id="A0A344TMY6"/>
<feature type="transmembrane region" description="Helical" evidence="1">
    <location>
        <begin position="213"/>
        <end position="236"/>
    </location>
</feature>
<reference evidence="2 3" key="1">
    <citation type="submission" date="2018-07" db="EMBL/GenBank/DDBJ databases">
        <title>Genome sequencing of Runella.</title>
        <authorList>
            <person name="Baek M.-G."/>
            <person name="Yi H."/>
        </authorList>
    </citation>
    <scope>NUCLEOTIDE SEQUENCE [LARGE SCALE GENOMIC DNA]</scope>
    <source>
        <strain evidence="2 3">HYN0085</strain>
    </source>
</reference>
<dbReference type="InterPro" id="IPR037185">
    <property type="entry name" value="EmrE-like"/>
</dbReference>
<dbReference type="KEGG" id="run:DR864_20775"/>
<dbReference type="EMBL" id="CP030850">
    <property type="protein sequence ID" value="AXE20007.1"/>
    <property type="molecule type" value="Genomic_DNA"/>
</dbReference>
<evidence type="ECO:0000313" key="2">
    <source>
        <dbReference type="EMBL" id="AXE20007.1"/>
    </source>
</evidence>
<keyword evidence="3" id="KW-1185">Reference proteome</keyword>
<feature type="transmembrane region" description="Helical" evidence="1">
    <location>
        <begin position="29"/>
        <end position="47"/>
    </location>
</feature>
<evidence type="ECO:0000256" key="1">
    <source>
        <dbReference type="SAM" id="Phobius"/>
    </source>
</evidence>
<keyword evidence="1" id="KW-1133">Transmembrane helix</keyword>
<feature type="transmembrane region" description="Helical" evidence="1">
    <location>
        <begin position="88"/>
        <end position="111"/>
    </location>
</feature>
<dbReference type="Proteomes" id="UP000251993">
    <property type="component" value="Chromosome"/>
</dbReference>
<dbReference type="SUPFAM" id="SSF103481">
    <property type="entry name" value="Multidrug resistance efflux transporter EmrE"/>
    <property type="match status" value="1"/>
</dbReference>
<feature type="transmembrane region" description="Helical" evidence="1">
    <location>
        <begin position="59"/>
        <end position="82"/>
    </location>
</feature>
<keyword evidence="1" id="KW-0812">Transmembrane</keyword>
<keyword evidence="1" id="KW-0472">Membrane</keyword>
<evidence type="ECO:0008006" key="4">
    <source>
        <dbReference type="Google" id="ProtNLM"/>
    </source>
</evidence>
<feature type="transmembrane region" description="Helical" evidence="1">
    <location>
        <begin position="185"/>
        <end position="207"/>
    </location>
</feature>
<feature type="transmembrane region" description="Helical" evidence="1">
    <location>
        <begin position="150"/>
        <end position="173"/>
    </location>
</feature>
<dbReference type="OrthoDB" id="1524053at2"/>
<feature type="transmembrane region" description="Helical" evidence="1">
    <location>
        <begin position="275"/>
        <end position="293"/>
    </location>
</feature>
<feature type="transmembrane region" description="Helical" evidence="1">
    <location>
        <begin position="118"/>
        <end position="138"/>
    </location>
</feature>
<protein>
    <recommendedName>
        <fullName evidence="4">EamA-like transporter family protein</fullName>
    </recommendedName>
</protein>
<name>A0A344TMY6_9BACT</name>
<feature type="transmembrane region" description="Helical" evidence="1">
    <location>
        <begin position="248"/>
        <end position="269"/>
    </location>
</feature>